<dbReference type="InterPro" id="IPR008201">
    <property type="entry name" value="HepT-like"/>
</dbReference>
<dbReference type="Pfam" id="PF01934">
    <property type="entry name" value="HepT-like"/>
    <property type="match status" value="1"/>
</dbReference>
<evidence type="ECO:0000256" key="1">
    <source>
        <dbReference type="ARBA" id="ARBA00022649"/>
    </source>
</evidence>
<sequence>MDKAVILNKLESLRRCVLRVEDKTPPSLAGLVSDADLQDIIVLNLERAVQTSVDIALHVISHLDVTPAETMRGSFETLRDAGYIDASTCTRMTKAVGFRNVAVHAYQEIDWEIVYMMITKNMNDFRMFAQQMNALVD</sequence>
<dbReference type="GO" id="GO:0004540">
    <property type="term" value="F:RNA nuclease activity"/>
    <property type="evidence" value="ECO:0007669"/>
    <property type="project" value="InterPro"/>
</dbReference>
<dbReference type="EMBL" id="JACBAZ010000002">
    <property type="protein sequence ID" value="NWK55158.1"/>
    <property type="molecule type" value="Genomic_DNA"/>
</dbReference>
<proteinExistence type="inferred from homology"/>
<protein>
    <submittedName>
        <fullName evidence="5">DUF86 domain-containing protein</fullName>
    </submittedName>
</protein>
<dbReference type="InterPro" id="IPR037038">
    <property type="entry name" value="HepT-like_sf"/>
</dbReference>
<dbReference type="Gene3D" id="1.20.120.580">
    <property type="entry name" value="bsu32300-like"/>
    <property type="match status" value="1"/>
</dbReference>
<evidence type="ECO:0000256" key="3">
    <source>
        <dbReference type="ARBA" id="ARBA00022801"/>
    </source>
</evidence>
<evidence type="ECO:0000256" key="4">
    <source>
        <dbReference type="ARBA" id="ARBA00024207"/>
    </source>
</evidence>
<keyword evidence="2" id="KW-0540">Nuclease</keyword>
<dbReference type="AlphaFoldDB" id="A0A851GBP1"/>
<accession>A0A851GBP1</accession>
<dbReference type="NCBIfam" id="NF047751">
    <property type="entry name" value="HepT_toxin"/>
    <property type="match status" value="1"/>
</dbReference>
<keyword evidence="3" id="KW-0378">Hydrolase</keyword>
<dbReference type="Proteomes" id="UP000557872">
    <property type="component" value="Unassembled WGS sequence"/>
</dbReference>
<dbReference type="GO" id="GO:0016787">
    <property type="term" value="F:hydrolase activity"/>
    <property type="evidence" value="ECO:0007669"/>
    <property type="project" value="UniProtKB-KW"/>
</dbReference>
<keyword evidence="6" id="KW-1185">Reference proteome</keyword>
<comment type="similarity">
    <text evidence="4">Belongs to the HepT RNase toxin family.</text>
</comment>
<dbReference type="InterPro" id="IPR052379">
    <property type="entry name" value="Type_VII_TA_RNase"/>
</dbReference>
<name>A0A851GBP1_9BACT</name>
<comment type="caution">
    <text evidence="5">The sequence shown here is derived from an EMBL/GenBank/DDBJ whole genome shotgun (WGS) entry which is preliminary data.</text>
</comment>
<evidence type="ECO:0000256" key="2">
    <source>
        <dbReference type="ARBA" id="ARBA00022722"/>
    </source>
</evidence>
<keyword evidence="1" id="KW-1277">Toxin-antitoxin system</keyword>
<evidence type="ECO:0000313" key="5">
    <source>
        <dbReference type="EMBL" id="NWK55158.1"/>
    </source>
</evidence>
<dbReference type="RefSeq" id="WP_178931691.1">
    <property type="nucleotide sequence ID" value="NZ_JACBAZ010000002.1"/>
</dbReference>
<evidence type="ECO:0000313" key="6">
    <source>
        <dbReference type="Proteomes" id="UP000557872"/>
    </source>
</evidence>
<dbReference type="PANTHER" id="PTHR33397:SF3">
    <property type="entry name" value="MRNA NUCLEASE HEPT"/>
    <property type="match status" value="1"/>
</dbReference>
<dbReference type="PANTHER" id="PTHR33397">
    <property type="entry name" value="UPF0331 PROTEIN YUTE"/>
    <property type="match status" value="1"/>
</dbReference>
<reference evidence="5 6" key="1">
    <citation type="submission" date="2020-07" db="EMBL/GenBank/DDBJ databases">
        <title>Roseicoccus Jingziensis gen. nov., sp. nov., isolated from coastal seawater.</title>
        <authorList>
            <person name="Feng X."/>
        </authorList>
    </citation>
    <scope>NUCLEOTIDE SEQUENCE [LARGE SCALE GENOMIC DNA]</scope>
    <source>
        <strain evidence="5 6">N1E253</strain>
    </source>
</reference>
<organism evidence="5 6">
    <name type="scientific">Oceaniferula marina</name>
    <dbReference type="NCBI Taxonomy" id="2748318"/>
    <lineage>
        <taxon>Bacteria</taxon>
        <taxon>Pseudomonadati</taxon>
        <taxon>Verrucomicrobiota</taxon>
        <taxon>Verrucomicrobiia</taxon>
        <taxon>Verrucomicrobiales</taxon>
        <taxon>Verrucomicrobiaceae</taxon>
        <taxon>Oceaniferula</taxon>
    </lineage>
</organism>
<dbReference type="GO" id="GO:0110001">
    <property type="term" value="C:toxin-antitoxin complex"/>
    <property type="evidence" value="ECO:0007669"/>
    <property type="project" value="InterPro"/>
</dbReference>
<gene>
    <name evidence="5" type="ORF">HW115_06020</name>
</gene>